<dbReference type="InterPro" id="IPR027417">
    <property type="entry name" value="P-loop_NTPase"/>
</dbReference>
<feature type="domain" description="ABC transporter" evidence="5">
    <location>
        <begin position="3"/>
        <end position="229"/>
    </location>
</feature>
<keyword evidence="4 6" id="KW-0067">ATP-binding</keyword>
<name>A0A4R7ZGF9_9FIRM</name>
<dbReference type="InterPro" id="IPR003439">
    <property type="entry name" value="ABC_transporter-like_ATP-bd"/>
</dbReference>
<dbReference type="Pfam" id="PF00005">
    <property type="entry name" value="ABC_tran"/>
    <property type="match status" value="1"/>
</dbReference>
<dbReference type="PROSITE" id="PS00211">
    <property type="entry name" value="ABC_TRANSPORTER_1"/>
    <property type="match status" value="1"/>
</dbReference>
<accession>A0A4R7ZGF9</accession>
<dbReference type="InterPro" id="IPR017871">
    <property type="entry name" value="ABC_transporter-like_CS"/>
</dbReference>
<evidence type="ECO:0000256" key="4">
    <source>
        <dbReference type="ARBA" id="ARBA00022840"/>
    </source>
</evidence>
<dbReference type="SUPFAM" id="SSF52540">
    <property type="entry name" value="P-loop containing nucleoside triphosphate hydrolases"/>
    <property type="match status" value="1"/>
</dbReference>
<dbReference type="PANTHER" id="PTHR42711">
    <property type="entry name" value="ABC TRANSPORTER ATP-BINDING PROTEIN"/>
    <property type="match status" value="1"/>
</dbReference>
<organism evidence="6 7">
    <name type="scientific">Breznakia blatticola</name>
    <dbReference type="NCBI Taxonomy" id="1754012"/>
    <lineage>
        <taxon>Bacteria</taxon>
        <taxon>Bacillati</taxon>
        <taxon>Bacillota</taxon>
        <taxon>Erysipelotrichia</taxon>
        <taxon>Erysipelotrichales</taxon>
        <taxon>Erysipelotrichaceae</taxon>
        <taxon>Breznakia</taxon>
    </lineage>
</organism>
<keyword evidence="2" id="KW-0813">Transport</keyword>
<keyword evidence="3" id="KW-0547">Nucleotide-binding</keyword>
<comment type="similarity">
    <text evidence="1">Belongs to the ABC transporter superfamily.</text>
</comment>
<evidence type="ECO:0000256" key="2">
    <source>
        <dbReference type="ARBA" id="ARBA00022448"/>
    </source>
</evidence>
<reference evidence="6 7" key="1">
    <citation type="submission" date="2019-03" db="EMBL/GenBank/DDBJ databases">
        <title>Genomic Encyclopedia of Type Strains, Phase IV (KMG-IV): sequencing the most valuable type-strain genomes for metagenomic binning, comparative biology and taxonomic classification.</title>
        <authorList>
            <person name="Goeker M."/>
        </authorList>
    </citation>
    <scope>NUCLEOTIDE SEQUENCE [LARGE SCALE GENOMIC DNA]</scope>
    <source>
        <strain evidence="6 7">DSM 28867</strain>
    </source>
</reference>
<proteinExistence type="inferred from homology"/>
<dbReference type="Gene3D" id="3.40.50.300">
    <property type="entry name" value="P-loop containing nucleotide triphosphate hydrolases"/>
    <property type="match status" value="1"/>
</dbReference>
<dbReference type="SMART" id="SM00382">
    <property type="entry name" value="AAA"/>
    <property type="match status" value="1"/>
</dbReference>
<dbReference type="InterPro" id="IPR003593">
    <property type="entry name" value="AAA+_ATPase"/>
</dbReference>
<dbReference type="PROSITE" id="PS50893">
    <property type="entry name" value="ABC_TRANSPORTER_2"/>
    <property type="match status" value="1"/>
</dbReference>
<dbReference type="AlphaFoldDB" id="A0A4R7ZGF9"/>
<comment type="caution">
    <text evidence="6">The sequence shown here is derived from an EMBL/GenBank/DDBJ whole genome shotgun (WGS) entry which is preliminary data.</text>
</comment>
<dbReference type="RefSeq" id="WP_134170196.1">
    <property type="nucleotide sequence ID" value="NZ_SODD01000028.1"/>
</dbReference>
<keyword evidence="7" id="KW-1185">Reference proteome</keyword>
<dbReference type="EMBL" id="SODD01000028">
    <property type="protein sequence ID" value="TDW16126.1"/>
    <property type="molecule type" value="Genomic_DNA"/>
</dbReference>
<evidence type="ECO:0000256" key="1">
    <source>
        <dbReference type="ARBA" id="ARBA00005417"/>
    </source>
</evidence>
<evidence type="ECO:0000259" key="5">
    <source>
        <dbReference type="PROSITE" id="PS50893"/>
    </source>
</evidence>
<evidence type="ECO:0000313" key="7">
    <source>
        <dbReference type="Proteomes" id="UP000294743"/>
    </source>
</evidence>
<dbReference type="PANTHER" id="PTHR42711:SF5">
    <property type="entry name" value="ABC TRANSPORTER ATP-BINDING PROTEIN NATA"/>
    <property type="match status" value="1"/>
</dbReference>
<dbReference type="Proteomes" id="UP000294743">
    <property type="component" value="Unassembled WGS sequence"/>
</dbReference>
<dbReference type="GO" id="GO:0005524">
    <property type="term" value="F:ATP binding"/>
    <property type="evidence" value="ECO:0007669"/>
    <property type="project" value="UniProtKB-KW"/>
</dbReference>
<evidence type="ECO:0000256" key="3">
    <source>
        <dbReference type="ARBA" id="ARBA00022741"/>
    </source>
</evidence>
<sequence length="305" mass="34386">MKLEIKNIHKSFDGTEVLHGVSFYATDGSALGLLGRNGAGKTTTIRILMGVFHANSGEVLLDGAPFDPKLHKIGYMPEERGMYPKKKVMEQLIYFGELRGISKHEAKANATKLLDKLGISEYTNRKLETLSKGNQQKVQLVQTLINNPQIIILDEPFSGLDPVNSQMLKDLIEEEIQNGKLVIFSSHQMGYVEEFCKDVVILNKGNVVLKGELRSIQKEYGDQKLILNANGMTTQELANMLSQQMVECITIVEVRKDYVIFEMLENYDKKYIAKKLIDMEIDIDVFGDYKPTLTDIFVMKAGDVE</sequence>
<dbReference type="GO" id="GO:0016887">
    <property type="term" value="F:ATP hydrolysis activity"/>
    <property type="evidence" value="ECO:0007669"/>
    <property type="project" value="InterPro"/>
</dbReference>
<dbReference type="OrthoDB" id="9801987at2"/>
<gene>
    <name evidence="6" type="ORF">EDD63_12830</name>
</gene>
<dbReference type="InterPro" id="IPR050763">
    <property type="entry name" value="ABC_transporter_ATP-binding"/>
</dbReference>
<protein>
    <submittedName>
        <fullName evidence="6">ABC-2 type transport system ATP-binding protein</fullName>
    </submittedName>
</protein>
<evidence type="ECO:0000313" key="6">
    <source>
        <dbReference type="EMBL" id="TDW16126.1"/>
    </source>
</evidence>